<dbReference type="CDD" id="cd00037">
    <property type="entry name" value="CLECT"/>
    <property type="match status" value="1"/>
</dbReference>
<dbReference type="InterPro" id="IPR016187">
    <property type="entry name" value="CTDL_fold"/>
</dbReference>
<dbReference type="Proteomes" id="UP000288716">
    <property type="component" value="Unassembled WGS sequence"/>
</dbReference>
<evidence type="ECO:0000313" key="2">
    <source>
        <dbReference type="EMBL" id="RWS18680.1"/>
    </source>
</evidence>
<dbReference type="VEuPathDB" id="VectorBase:LDEU013360"/>
<dbReference type="PROSITE" id="PS50041">
    <property type="entry name" value="C_TYPE_LECTIN_2"/>
    <property type="match status" value="1"/>
</dbReference>
<sequence length="133" mass="15688">MPSTSKPQLCPKNWIRWGNKCYSRDSLWGTFEERLHHCRVLGATILTIESSEENQFIYDTFFGTELWLGAKRLQDHSFIWIETGEYLKYTQWHQGEPNNNNGNENCVEFYQGSWNDKNCDSMNRGVCQKLILL</sequence>
<organism evidence="2 3">
    <name type="scientific">Leptotrombidium deliense</name>
    <dbReference type="NCBI Taxonomy" id="299467"/>
    <lineage>
        <taxon>Eukaryota</taxon>
        <taxon>Metazoa</taxon>
        <taxon>Ecdysozoa</taxon>
        <taxon>Arthropoda</taxon>
        <taxon>Chelicerata</taxon>
        <taxon>Arachnida</taxon>
        <taxon>Acari</taxon>
        <taxon>Acariformes</taxon>
        <taxon>Trombidiformes</taxon>
        <taxon>Prostigmata</taxon>
        <taxon>Anystina</taxon>
        <taxon>Parasitengona</taxon>
        <taxon>Trombiculoidea</taxon>
        <taxon>Trombiculidae</taxon>
        <taxon>Leptotrombidium</taxon>
    </lineage>
</organism>
<keyword evidence="3" id="KW-1185">Reference proteome</keyword>
<accession>A0A443RTU0</accession>
<name>A0A443RTU0_9ACAR</name>
<dbReference type="STRING" id="299467.A0A443RTU0"/>
<dbReference type="InterPro" id="IPR016186">
    <property type="entry name" value="C-type_lectin-like/link_sf"/>
</dbReference>
<dbReference type="InterPro" id="IPR001304">
    <property type="entry name" value="C-type_lectin-like"/>
</dbReference>
<evidence type="ECO:0000313" key="3">
    <source>
        <dbReference type="Proteomes" id="UP000288716"/>
    </source>
</evidence>
<dbReference type="AlphaFoldDB" id="A0A443RTU0"/>
<dbReference type="Pfam" id="PF00059">
    <property type="entry name" value="Lectin_C"/>
    <property type="match status" value="1"/>
</dbReference>
<comment type="caution">
    <text evidence="2">The sequence shown here is derived from an EMBL/GenBank/DDBJ whole genome shotgun (WGS) entry which is preliminary data.</text>
</comment>
<evidence type="ECO:0000259" key="1">
    <source>
        <dbReference type="PROSITE" id="PS50041"/>
    </source>
</evidence>
<gene>
    <name evidence="2" type="ORF">B4U80_05666</name>
</gene>
<proteinExistence type="predicted"/>
<dbReference type="PANTHER" id="PTHR22803">
    <property type="entry name" value="MANNOSE, PHOSPHOLIPASE, LECTIN RECEPTOR RELATED"/>
    <property type="match status" value="1"/>
</dbReference>
<dbReference type="InterPro" id="IPR050111">
    <property type="entry name" value="C-type_lectin/snaclec_domain"/>
</dbReference>
<dbReference type="EMBL" id="NCKV01035939">
    <property type="protein sequence ID" value="RWS18680.1"/>
    <property type="molecule type" value="Genomic_DNA"/>
</dbReference>
<reference evidence="2 3" key="1">
    <citation type="journal article" date="2018" name="Gigascience">
        <title>Genomes of trombidid mites reveal novel predicted allergens and laterally-transferred genes associated with secondary metabolism.</title>
        <authorList>
            <person name="Dong X."/>
            <person name="Chaisiri K."/>
            <person name="Xia D."/>
            <person name="Armstrong S.D."/>
            <person name="Fang Y."/>
            <person name="Donnelly M.J."/>
            <person name="Kadowaki T."/>
            <person name="McGarry J.W."/>
            <person name="Darby A.C."/>
            <person name="Makepeace B.L."/>
        </authorList>
    </citation>
    <scope>NUCLEOTIDE SEQUENCE [LARGE SCALE GENOMIC DNA]</scope>
    <source>
        <strain evidence="2">UoL-UT</strain>
    </source>
</reference>
<dbReference type="SMART" id="SM00034">
    <property type="entry name" value="CLECT"/>
    <property type="match status" value="1"/>
</dbReference>
<protein>
    <submittedName>
        <fullName evidence="2">Perlucin-like protein</fullName>
    </submittedName>
</protein>
<dbReference type="OrthoDB" id="6512817at2759"/>
<feature type="domain" description="C-type lectin" evidence="1">
    <location>
        <begin position="17"/>
        <end position="128"/>
    </location>
</feature>
<dbReference type="Gene3D" id="3.10.100.10">
    <property type="entry name" value="Mannose-Binding Protein A, subunit A"/>
    <property type="match status" value="1"/>
</dbReference>
<dbReference type="SUPFAM" id="SSF56436">
    <property type="entry name" value="C-type lectin-like"/>
    <property type="match status" value="1"/>
</dbReference>